<dbReference type="InterPro" id="IPR000648">
    <property type="entry name" value="Oxysterol-bd"/>
</dbReference>
<evidence type="ECO:0000313" key="4">
    <source>
        <dbReference type="Proteomes" id="UP001408356"/>
    </source>
</evidence>
<evidence type="ECO:0000256" key="2">
    <source>
        <dbReference type="SAM" id="MobiDB-lite"/>
    </source>
</evidence>
<gene>
    <name evidence="3" type="ORF">SUNI508_08856</name>
</gene>
<dbReference type="Gene3D" id="2.40.160.120">
    <property type="match status" value="1"/>
</dbReference>
<organism evidence="3 4">
    <name type="scientific">Seiridium unicorne</name>
    <dbReference type="NCBI Taxonomy" id="138068"/>
    <lineage>
        <taxon>Eukaryota</taxon>
        <taxon>Fungi</taxon>
        <taxon>Dikarya</taxon>
        <taxon>Ascomycota</taxon>
        <taxon>Pezizomycotina</taxon>
        <taxon>Sordariomycetes</taxon>
        <taxon>Xylariomycetidae</taxon>
        <taxon>Amphisphaeriales</taxon>
        <taxon>Sporocadaceae</taxon>
        <taxon>Seiridium</taxon>
    </lineage>
</organism>
<sequence>MAPTFTQASVLRRGCCGHRQQKPLNAFLGELFIASWTAEHDDDGGHGRARATTNLVVEQVFHHSPTTALYMWDGENGISAQAFSRVKMVFNTGLGPDDAAGLGIDISQSGYGTLHIDRFDEDHLIPAPRARVKGLLSGHLYPELVGTCHSVSSGGFVSEIRFSPPEDKSRGLFGWLDVRGSLERKKRFVASLYRRDDPEKKPLYTAAGQWGGAFSIRDERQGEIIEMYNMSETRPQPAIIQKTEDMDPWETRKAWGPVAQALRSGDMAEAARQKSKLEKSQRELRSAEKRTGTEWFPIFFKKRRENDELFERLASAVKWPLEGGADVWAVDEEKARSQKRPFRENVAPLGYSHELGSDK</sequence>
<dbReference type="InterPro" id="IPR037239">
    <property type="entry name" value="OSBP_sf"/>
</dbReference>
<dbReference type="PANTHER" id="PTHR10972:SF92">
    <property type="entry name" value="OXYSTEROL BINDING PROTEIN"/>
    <property type="match status" value="1"/>
</dbReference>
<dbReference type="PANTHER" id="PTHR10972">
    <property type="entry name" value="OXYSTEROL-BINDING PROTEIN-RELATED"/>
    <property type="match status" value="1"/>
</dbReference>
<keyword evidence="4" id="KW-1185">Reference proteome</keyword>
<reference evidence="3 4" key="1">
    <citation type="journal article" date="2024" name="J. Plant Pathol.">
        <title>Sequence and assembly of the genome of Seiridium unicorne, isolate CBS 538.82, causal agent of cypress canker disease.</title>
        <authorList>
            <person name="Scali E."/>
            <person name="Rocca G.D."/>
            <person name="Danti R."/>
            <person name="Garbelotto M."/>
            <person name="Barberini S."/>
            <person name="Baroncelli R."/>
            <person name="Emiliani G."/>
        </authorList>
    </citation>
    <scope>NUCLEOTIDE SEQUENCE [LARGE SCALE GENOMIC DNA]</scope>
    <source>
        <strain evidence="3 4">BM-138-508</strain>
    </source>
</reference>
<comment type="caution">
    <text evidence="3">The sequence shown here is derived from an EMBL/GenBank/DDBJ whole genome shotgun (WGS) entry which is preliminary data.</text>
</comment>
<dbReference type="Gene3D" id="3.30.70.3490">
    <property type="match status" value="1"/>
</dbReference>
<feature type="region of interest" description="Disordered" evidence="2">
    <location>
        <begin position="334"/>
        <end position="359"/>
    </location>
</feature>
<comment type="similarity">
    <text evidence="1">Belongs to the OSBP family.</text>
</comment>
<evidence type="ECO:0000313" key="3">
    <source>
        <dbReference type="EMBL" id="KAK9417276.1"/>
    </source>
</evidence>
<proteinExistence type="inferred from homology"/>
<evidence type="ECO:0000256" key="1">
    <source>
        <dbReference type="ARBA" id="ARBA00008842"/>
    </source>
</evidence>
<protein>
    <submittedName>
        <fullName evidence="3">Oxysterol-binding protein</fullName>
    </submittedName>
</protein>
<accession>A0ABR2US90</accession>
<dbReference type="SUPFAM" id="SSF144000">
    <property type="entry name" value="Oxysterol-binding protein-like"/>
    <property type="match status" value="1"/>
</dbReference>
<name>A0ABR2US90_9PEZI</name>
<dbReference type="Proteomes" id="UP001408356">
    <property type="component" value="Unassembled WGS sequence"/>
</dbReference>
<dbReference type="EMBL" id="JARVKF010000399">
    <property type="protein sequence ID" value="KAK9417276.1"/>
    <property type="molecule type" value="Genomic_DNA"/>
</dbReference>
<dbReference type="Pfam" id="PF01237">
    <property type="entry name" value="Oxysterol_BP"/>
    <property type="match status" value="1"/>
</dbReference>